<accession>A0A8J2HNL4</accession>
<dbReference type="PANTHER" id="PTHR21137">
    <property type="entry name" value="ODORANT RECEPTOR"/>
    <property type="match status" value="1"/>
</dbReference>
<keyword evidence="9 10" id="KW-0807">Transducer</keyword>
<comment type="caution">
    <text evidence="11">The sequence shown here is derived from an EMBL/GenBank/DDBJ whole genome shotgun (WGS) entry which is preliminary data.</text>
</comment>
<keyword evidence="4 10" id="KW-0812">Transmembrane</keyword>
<feature type="transmembrane region" description="Helical" evidence="10">
    <location>
        <begin position="266"/>
        <end position="293"/>
    </location>
</feature>
<evidence type="ECO:0000256" key="3">
    <source>
        <dbReference type="ARBA" id="ARBA00022606"/>
    </source>
</evidence>
<evidence type="ECO:0000256" key="2">
    <source>
        <dbReference type="ARBA" id="ARBA00022475"/>
    </source>
</evidence>
<evidence type="ECO:0000256" key="6">
    <source>
        <dbReference type="ARBA" id="ARBA00022989"/>
    </source>
</evidence>
<evidence type="ECO:0000256" key="7">
    <source>
        <dbReference type="ARBA" id="ARBA00023136"/>
    </source>
</evidence>
<evidence type="ECO:0000256" key="10">
    <source>
        <dbReference type="RuleBase" id="RU351113"/>
    </source>
</evidence>
<evidence type="ECO:0000313" key="12">
    <source>
        <dbReference type="Proteomes" id="UP000786811"/>
    </source>
</evidence>
<keyword evidence="8 10" id="KW-0675">Receptor</keyword>
<proteinExistence type="inferred from homology"/>
<protein>
    <recommendedName>
        <fullName evidence="10">Odorant receptor</fullName>
    </recommendedName>
</protein>
<evidence type="ECO:0000256" key="8">
    <source>
        <dbReference type="ARBA" id="ARBA00023170"/>
    </source>
</evidence>
<feature type="transmembrane region" description="Helical" evidence="10">
    <location>
        <begin position="123"/>
        <end position="143"/>
    </location>
</feature>
<sequence>MVFFNNPDWRMGKLLLCSFGAWPSQSYRTRRFLSISTIFIVQSIFVLEIIKLVTVWNSIEMVTECLPMLSLHIVANIKMSNCLINLKKIKVLLNHIESDYQSDLSKSEVRTLLQDRHFHKKIITVYVIYIYAIAGAFAAIPAITKLLDILVPLNESRPKQFFYQAEYFVNQDEFSTFIYIHGYLTLPFPMTICVAYDFLYSAYGHHVCSMFKITGDRLKNIDNISLAEGENFFKNSDQQDKIYKSLIECIKMQKLILSYIDCYERIFSISLFLVVGVNMFSLCFTSLQSLIIINQVSDAFSYMFYGFGELVHLFLLNYQGQNIINHSENFYNSAFQANWHNFSLKSKKLYILIIMRSSDFAAIRAGKLIVMSSSSFSSILKTSVSYLMVFNSFR</sequence>
<gene>
    <name evidence="11" type="ORF">HICCMSTLAB_LOCUS11034</name>
</gene>
<keyword evidence="12" id="KW-1185">Reference proteome</keyword>
<evidence type="ECO:0000256" key="4">
    <source>
        <dbReference type="ARBA" id="ARBA00022692"/>
    </source>
</evidence>
<comment type="caution">
    <text evidence="10">Lacks conserved residue(s) required for the propagation of feature annotation.</text>
</comment>
<dbReference type="InterPro" id="IPR004117">
    <property type="entry name" value="7tm6_olfct_rcpt"/>
</dbReference>
<dbReference type="EMBL" id="CAJNRD030001123">
    <property type="protein sequence ID" value="CAG5102476.1"/>
    <property type="molecule type" value="Genomic_DNA"/>
</dbReference>
<dbReference type="Pfam" id="PF02949">
    <property type="entry name" value="7tm_6"/>
    <property type="match status" value="1"/>
</dbReference>
<feature type="transmembrane region" description="Helical" evidence="10">
    <location>
        <begin position="36"/>
        <end position="59"/>
    </location>
</feature>
<dbReference type="AlphaFoldDB" id="A0A8J2HNL4"/>
<dbReference type="GO" id="GO:0005886">
    <property type="term" value="C:plasma membrane"/>
    <property type="evidence" value="ECO:0007669"/>
    <property type="project" value="UniProtKB-SubCell"/>
</dbReference>
<dbReference type="GO" id="GO:0005549">
    <property type="term" value="F:odorant binding"/>
    <property type="evidence" value="ECO:0007669"/>
    <property type="project" value="InterPro"/>
</dbReference>
<comment type="similarity">
    <text evidence="10">Belongs to the insect chemoreceptor superfamily. Heteromeric odorant receptor channel (TC 1.A.69) family.</text>
</comment>
<feature type="transmembrane region" description="Helical" evidence="10">
    <location>
        <begin position="299"/>
        <end position="318"/>
    </location>
</feature>
<comment type="subcellular location">
    <subcellularLocation>
        <location evidence="1 10">Cell membrane</location>
        <topology evidence="1 10">Multi-pass membrane protein</topology>
    </subcellularLocation>
</comment>
<reference evidence="11" key="1">
    <citation type="submission" date="2021-04" db="EMBL/GenBank/DDBJ databases">
        <authorList>
            <person name="Chebbi M.A.C M."/>
        </authorList>
    </citation>
    <scope>NUCLEOTIDE SEQUENCE</scope>
</reference>
<dbReference type="OrthoDB" id="7696577at2759"/>
<name>A0A8J2HNL4_COTCN</name>
<keyword evidence="5 10" id="KW-0552">Olfaction</keyword>
<keyword evidence="6 10" id="KW-1133">Transmembrane helix</keyword>
<feature type="transmembrane region" description="Helical" evidence="10">
    <location>
        <begin position="177"/>
        <end position="200"/>
    </location>
</feature>
<dbReference type="GO" id="GO:0007165">
    <property type="term" value="P:signal transduction"/>
    <property type="evidence" value="ECO:0007669"/>
    <property type="project" value="UniProtKB-KW"/>
</dbReference>
<keyword evidence="2" id="KW-1003">Cell membrane</keyword>
<dbReference type="PANTHER" id="PTHR21137:SF35">
    <property type="entry name" value="ODORANT RECEPTOR 19A-RELATED"/>
    <property type="match status" value="1"/>
</dbReference>
<keyword evidence="7 10" id="KW-0472">Membrane</keyword>
<evidence type="ECO:0000313" key="11">
    <source>
        <dbReference type="EMBL" id="CAG5102476.1"/>
    </source>
</evidence>
<evidence type="ECO:0000256" key="5">
    <source>
        <dbReference type="ARBA" id="ARBA00022725"/>
    </source>
</evidence>
<evidence type="ECO:0000256" key="1">
    <source>
        <dbReference type="ARBA" id="ARBA00004651"/>
    </source>
</evidence>
<dbReference type="GO" id="GO:0004984">
    <property type="term" value="F:olfactory receptor activity"/>
    <property type="evidence" value="ECO:0007669"/>
    <property type="project" value="InterPro"/>
</dbReference>
<keyword evidence="3 10" id="KW-0716">Sensory transduction</keyword>
<dbReference type="Proteomes" id="UP000786811">
    <property type="component" value="Unassembled WGS sequence"/>
</dbReference>
<evidence type="ECO:0000256" key="9">
    <source>
        <dbReference type="ARBA" id="ARBA00023224"/>
    </source>
</evidence>
<organism evidence="11 12">
    <name type="scientific">Cotesia congregata</name>
    <name type="common">Parasitoid wasp</name>
    <name type="synonym">Apanteles congregatus</name>
    <dbReference type="NCBI Taxonomy" id="51543"/>
    <lineage>
        <taxon>Eukaryota</taxon>
        <taxon>Metazoa</taxon>
        <taxon>Ecdysozoa</taxon>
        <taxon>Arthropoda</taxon>
        <taxon>Hexapoda</taxon>
        <taxon>Insecta</taxon>
        <taxon>Pterygota</taxon>
        <taxon>Neoptera</taxon>
        <taxon>Endopterygota</taxon>
        <taxon>Hymenoptera</taxon>
        <taxon>Apocrita</taxon>
        <taxon>Ichneumonoidea</taxon>
        <taxon>Braconidae</taxon>
        <taxon>Microgastrinae</taxon>
        <taxon>Cotesia</taxon>
    </lineage>
</organism>